<dbReference type="Pfam" id="PF13949">
    <property type="entry name" value="ALIX_LYPXL_bnd"/>
    <property type="match status" value="1"/>
</dbReference>
<protein>
    <submittedName>
        <fullName evidence="3">Bck1-like resistance to osmotic shock</fullName>
    </submittedName>
</protein>
<dbReference type="EMBL" id="CAWUHB010000027">
    <property type="protein sequence ID" value="CAK7223535.1"/>
    <property type="molecule type" value="Genomic_DNA"/>
</dbReference>
<proteinExistence type="predicted"/>
<dbReference type="PANTHER" id="PTHR23030">
    <property type="entry name" value="PCD6 INTERACTING PROTEIN-RELATED"/>
    <property type="match status" value="1"/>
</dbReference>
<feature type="non-terminal residue" evidence="3">
    <location>
        <position position="1"/>
    </location>
</feature>
<accession>A0ABP0BX16</accession>
<evidence type="ECO:0000256" key="1">
    <source>
        <dbReference type="SAM" id="MobiDB-lite"/>
    </source>
</evidence>
<feature type="compositionally biased region" description="Low complexity" evidence="1">
    <location>
        <begin position="197"/>
        <end position="207"/>
    </location>
</feature>
<feature type="compositionally biased region" description="Pro residues" evidence="1">
    <location>
        <begin position="349"/>
        <end position="363"/>
    </location>
</feature>
<gene>
    <name evidence="3" type="primary">BRO1_2</name>
    <name evidence="3" type="ORF">SCUCBS95973_005212</name>
</gene>
<evidence type="ECO:0000313" key="4">
    <source>
        <dbReference type="Proteomes" id="UP001642405"/>
    </source>
</evidence>
<feature type="compositionally biased region" description="Low complexity" evidence="1">
    <location>
        <begin position="389"/>
        <end position="405"/>
    </location>
</feature>
<feature type="region of interest" description="Disordered" evidence="1">
    <location>
        <begin position="166"/>
        <end position="267"/>
    </location>
</feature>
<evidence type="ECO:0000259" key="2">
    <source>
        <dbReference type="Pfam" id="PF13949"/>
    </source>
</evidence>
<feature type="compositionally biased region" description="Polar residues" evidence="1">
    <location>
        <begin position="322"/>
        <end position="341"/>
    </location>
</feature>
<keyword evidence="4" id="KW-1185">Reference proteome</keyword>
<feature type="region of interest" description="Disordered" evidence="1">
    <location>
        <begin position="302"/>
        <end position="415"/>
    </location>
</feature>
<organism evidence="3 4">
    <name type="scientific">Sporothrix curviconia</name>
    <dbReference type="NCBI Taxonomy" id="1260050"/>
    <lineage>
        <taxon>Eukaryota</taxon>
        <taxon>Fungi</taxon>
        <taxon>Dikarya</taxon>
        <taxon>Ascomycota</taxon>
        <taxon>Pezizomycotina</taxon>
        <taxon>Sordariomycetes</taxon>
        <taxon>Sordariomycetidae</taxon>
        <taxon>Ophiostomatales</taxon>
        <taxon>Ophiostomataceae</taxon>
        <taxon>Sporothrix</taxon>
    </lineage>
</organism>
<dbReference type="Gene3D" id="1.20.120.560">
    <property type="entry name" value="alix/aip1 in complex with the ypdl late domain"/>
    <property type="match status" value="1"/>
</dbReference>
<dbReference type="PANTHER" id="PTHR23030:SF30">
    <property type="entry name" value="TYROSINE-PROTEIN PHOSPHATASE NON-RECEPTOR TYPE 23"/>
    <property type="match status" value="1"/>
</dbReference>
<dbReference type="Proteomes" id="UP001642405">
    <property type="component" value="Unassembled WGS sequence"/>
</dbReference>
<feature type="domain" description="ALIX V-shaped" evidence="2">
    <location>
        <begin position="1"/>
        <end position="132"/>
    </location>
</feature>
<name>A0ABP0BX16_9PEZI</name>
<evidence type="ECO:0000313" key="3">
    <source>
        <dbReference type="EMBL" id="CAK7223535.1"/>
    </source>
</evidence>
<sequence length="415" mass="45650">IHDDDISQILILNKKSIANYETQLFKSELEKFRTHQNRLVQANHKQSALMKELTATFNTLLQDKRVRSEQSKYESVQRQRASVVNKYKRAYQEFLDLEAGLNGAKRWYADMKETVDSLEKNVDTFVNNRRSEGAQLLNQIEQDRASNKGQQAELERERLRALMERMSVEPSASSSSSTPSHAQQQQQQQPPPPLNGTSSTPPISISTGMSGRPVPMPLYLNSNTSGGLAGAGPGTPRYPTTNFSGQYQVPNSPPPNQTGMPSPYASHFGQQAAAYNPSAHGRIPGPASPPPTMTTFGMNTMRGSASPAPTQTTFGQPGPAHQYSTYGNQQAAPVQTPLSATPSGYVPPGFVPPPPPRAPPPLGPQQTYHVKPTDYYAPPPQQQQPPPQQQYQQQYQQQPPQQGQGDPWAGLNAWK</sequence>
<dbReference type="InterPro" id="IPR025304">
    <property type="entry name" value="ALIX_V_dom"/>
</dbReference>
<feature type="compositionally biased region" description="Polar residues" evidence="1">
    <location>
        <begin position="302"/>
        <end position="315"/>
    </location>
</feature>
<feature type="compositionally biased region" description="Pro residues" evidence="1">
    <location>
        <begin position="377"/>
        <end position="388"/>
    </location>
</feature>
<comment type="caution">
    <text evidence="3">The sequence shown here is derived from an EMBL/GenBank/DDBJ whole genome shotgun (WGS) entry which is preliminary data.</text>
</comment>
<feature type="compositionally biased region" description="Polar residues" evidence="1">
    <location>
        <begin position="238"/>
        <end position="250"/>
    </location>
</feature>
<reference evidence="3 4" key="1">
    <citation type="submission" date="2024-01" db="EMBL/GenBank/DDBJ databases">
        <authorList>
            <person name="Allen C."/>
            <person name="Tagirdzhanova G."/>
        </authorList>
    </citation>
    <scope>NUCLEOTIDE SEQUENCE [LARGE SCALE GENOMIC DNA]</scope>
</reference>
<feature type="compositionally biased region" description="Low complexity" evidence="1">
    <location>
        <begin position="170"/>
        <end position="188"/>
    </location>
</feature>